<dbReference type="Proteomes" id="UP000836597">
    <property type="component" value="Chromosome"/>
</dbReference>
<dbReference type="Pfam" id="PF13489">
    <property type="entry name" value="Methyltransf_23"/>
    <property type="match status" value="1"/>
</dbReference>
<dbReference type="EMBL" id="LR746496">
    <property type="protein sequence ID" value="CAA7603186.1"/>
    <property type="molecule type" value="Genomic_DNA"/>
</dbReference>
<dbReference type="InterPro" id="IPR029063">
    <property type="entry name" value="SAM-dependent_MTases_sf"/>
</dbReference>
<feature type="domain" description="Spore protein YkvP/CgeB glycosyl transferase-like" evidence="1">
    <location>
        <begin position="236"/>
        <end position="376"/>
    </location>
</feature>
<dbReference type="RefSeq" id="WP_240986441.1">
    <property type="nucleotide sequence ID" value="NZ_CDGJ01000060.1"/>
</dbReference>
<dbReference type="CDD" id="cd02440">
    <property type="entry name" value="AdoMet_MTases"/>
    <property type="match status" value="1"/>
</dbReference>
<sequence>MTRLTLPQLNIGVLKSRGVIAPHIMDRFIHALREANQRIFVVDSPKDLADLVNFYPDFALAYGSSGFVPLAESFLFRSAKIPLVSLYFDNPFFLMSESIIREIRNFPEYYYTLIWDSRLLGIAHDLKIPHVFPIALAADPNLFYPSAGSTLVSSLAFVGGITGTAPNLGNSTSSQFLREVLRMKLKQLALPTLSICEELFDRPEYRGIQELYRNEPMRFWHEVYLPLHTAGSSLTRRFVLDSLRRFPLDLYGPGKWSSDNLTFHPPVPYGFELAEVYQKHAINLNISSLQLETSVNNRIFDIPAAGGFLLTDYKDDLTEIFPDHWREITYKNPAELEKRSEYYLSREKERREISADLRDIILTQHTYLHRAKQILETVFSRIEANLPVNRQIREMLRAEASAPESKPEKAKYEGAFNLCLAEIVPPGCHVVLETGCADGLLGQYLLQEGLVGQVFAIELSEKLAAQASQRLSKVFQGDAENLTLPLEPNSIDCLIYGDSLEHMKDPYKLLSYHLTLLKPGGFIVGSIPNIQNLFVIENLLHGNWTYTEWGLLDNTHLRFFTRKELLKWLEKAGLVLEHLERSPRDTQWFKKMHQEADLDQEVLKRYEFLYDKAVKGLDITRDLRDWYKLHDLSSEEALDFVTAQFYFRAKKP</sequence>
<dbReference type="KEGG" id="aacx:DEACI_4009"/>
<keyword evidence="4" id="KW-1185">Reference proteome</keyword>
<keyword evidence="2" id="KW-0489">Methyltransferase</keyword>
<accession>A0A8S0XD67</accession>
<dbReference type="Proteomes" id="UP001071230">
    <property type="component" value="Unassembled WGS sequence"/>
</dbReference>
<dbReference type="GO" id="GO:0032259">
    <property type="term" value="P:methylation"/>
    <property type="evidence" value="ECO:0007669"/>
    <property type="project" value="UniProtKB-KW"/>
</dbReference>
<name>A0A8S0XD67_9FIRM</name>
<dbReference type="Gene3D" id="3.40.50.150">
    <property type="entry name" value="Vaccinia Virus protein VP39"/>
    <property type="match status" value="1"/>
</dbReference>
<reference evidence="2" key="2">
    <citation type="submission" date="2020-01" db="EMBL/GenBank/DDBJ databases">
        <authorList>
            <person name="Hornung B."/>
        </authorList>
    </citation>
    <scope>NUCLEOTIDE SEQUENCE</scope>
    <source>
        <strain evidence="2">PacBioINE</strain>
    </source>
</reference>
<protein>
    <submittedName>
        <fullName evidence="2">Methyltransferase domain protein</fullName>
    </submittedName>
    <submittedName>
        <fullName evidence="3">Methyltransferase type 11</fullName>
    </submittedName>
</protein>
<proteinExistence type="predicted"/>
<dbReference type="Pfam" id="PF13524">
    <property type="entry name" value="Glyco_trans_1_2"/>
    <property type="match status" value="1"/>
</dbReference>
<reference evidence="3" key="1">
    <citation type="submission" date="2014-11" db="EMBL/GenBank/DDBJ databases">
        <authorList>
            <person name="Hornung B.V."/>
        </authorList>
    </citation>
    <scope>NUCLEOTIDE SEQUENCE</scope>
    <source>
        <strain evidence="3">INE</strain>
    </source>
</reference>
<keyword evidence="2" id="KW-0808">Transferase</keyword>
<evidence type="ECO:0000313" key="2">
    <source>
        <dbReference type="EMBL" id="CAA7603186.1"/>
    </source>
</evidence>
<dbReference type="PANTHER" id="PTHR43861">
    <property type="entry name" value="TRANS-ACONITATE 2-METHYLTRANSFERASE-RELATED"/>
    <property type="match status" value="1"/>
</dbReference>
<dbReference type="AlphaFoldDB" id="A0A8S0XD67"/>
<dbReference type="InterPro" id="IPR055259">
    <property type="entry name" value="YkvP/CgeB_Glyco_trans-like"/>
</dbReference>
<evidence type="ECO:0000259" key="1">
    <source>
        <dbReference type="Pfam" id="PF13524"/>
    </source>
</evidence>
<organism evidence="2">
    <name type="scientific">Acididesulfobacillus acetoxydans</name>
    <dbReference type="NCBI Taxonomy" id="1561005"/>
    <lineage>
        <taxon>Bacteria</taxon>
        <taxon>Bacillati</taxon>
        <taxon>Bacillota</taxon>
        <taxon>Clostridia</taxon>
        <taxon>Eubacteriales</taxon>
        <taxon>Peptococcaceae</taxon>
        <taxon>Acididesulfobacillus</taxon>
    </lineage>
</organism>
<evidence type="ECO:0000313" key="3">
    <source>
        <dbReference type="EMBL" id="CEJ07586.1"/>
    </source>
</evidence>
<dbReference type="GO" id="GO:0008168">
    <property type="term" value="F:methyltransferase activity"/>
    <property type="evidence" value="ECO:0007669"/>
    <property type="project" value="UniProtKB-KW"/>
</dbReference>
<dbReference type="EMBL" id="CDGJ01000060">
    <property type="protein sequence ID" value="CEJ07586.1"/>
    <property type="molecule type" value="Genomic_DNA"/>
</dbReference>
<evidence type="ECO:0000313" key="4">
    <source>
        <dbReference type="Proteomes" id="UP001071230"/>
    </source>
</evidence>
<gene>
    <name evidence="3" type="ORF">DEACI_2052</name>
    <name evidence="2" type="ORF">DEACI_4009</name>
</gene>
<dbReference type="SUPFAM" id="SSF53335">
    <property type="entry name" value="S-adenosyl-L-methionine-dependent methyltransferases"/>
    <property type="match status" value="1"/>
</dbReference>